<dbReference type="Proteomes" id="UP000078046">
    <property type="component" value="Unassembled WGS sequence"/>
</dbReference>
<comment type="cofactor">
    <cofactor evidence="3">
        <name>Mn(2+)</name>
        <dbReference type="ChEBI" id="CHEBI:29035"/>
    </cofactor>
</comment>
<dbReference type="InterPro" id="IPR000504">
    <property type="entry name" value="RRM_dom"/>
</dbReference>
<keyword evidence="3" id="KW-0479">Metal-binding</keyword>
<keyword evidence="2" id="KW-0694">RNA-binding</keyword>
<keyword evidence="3" id="KW-0378">Hydrolase</keyword>
<comment type="similarity">
    <text evidence="1 3">Belongs to the PP2C family.</text>
</comment>
<dbReference type="OrthoDB" id="60843at2759"/>
<dbReference type="SMART" id="SM00332">
    <property type="entry name" value="PP2Cc"/>
    <property type="match status" value="1"/>
</dbReference>
<dbReference type="SUPFAM" id="SSF81606">
    <property type="entry name" value="PP2C-like"/>
    <property type="match status" value="1"/>
</dbReference>
<comment type="catalytic activity">
    <reaction evidence="3">
        <text>O-phospho-L-seryl-[protein] + H2O = L-seryl-[protein] + phosphate</text>
        <dbReference type="Rhea" id="RHEA:20629"/>
        <dbReference type="Rhea" id="RHEA-COMP:9863"/>
        <dbReference type="Rhea" id="RHEA-COMP:11604"/>
        <dbReference type="ChEBI" id="CHEBI:15377"/>
        <dbReference type="ChEBI" id="CHEBI:29999"/>
        <dbReference type="ChEBI" id="CHEBI:43474"/>
        <dbReference type="ChEBI" id="CHEBI:83421"/>
        <dbReference type="EC" id="3.1.3.16"/>
    </reaction>
</comment>
<dbReference type="Gene3D" id="3.60.40.10">
    <property type="entry name" value="PPM-type phosphatase domain"/>
    <property type="match status" value="1"/>
</dbReference>
<dbReference type="InterPro" id="IPR035979">
    <property type="entry name" value="RBD_domain_sf"/>
</dbReference>
<dbReference type="InterPro" id="IPR012677">
    <property type="entry name" value="Nucleotide-bd_a/b_plait_sf"/>
</dbReference>
<feature type="domain" description="PPM-type phosphatase" evidence="5">
    <location>
        <begin position="300"/>
        <end position="559"/>
    </location>
</feature>
<dbReference type="PANTHER" id="PTHR12320">
    <property type="entry name" value="PROTEIN PHOSPHATASE 2C"/>
    <property type="match status" value="1"/>
</dbReference>
<dbReference type="InterPro" id="IPR039123">
    <property type="entry name" value="PPTC7"/>
</dbReference>
<evidence type="ECO:0000259" key="4">
    <source>
        <dbReference type="PROSITE" id="PS50102"/>
    </source>
</evidence>
<evidence type="ECO:0000256" key="2">
    <source>
        <dbReference type="PROSITE-ProRule" id="PRU00176"/>
    </source>
</evidence>
<organism evidence="6 7">
    <name type="scientific">Intoshia linei</name>
    <dbReference type="NCBI Taxonomy" id="1819745"/>
    <lineage>
        <taxon>Eukaryota</taxon>
        <taxon>Metazoa</taxon>
        <taxon>Spiralia</taxon>
        <taxon>Lophotrochozoa</taxon>
        <taxon>Mesozoa</taxon>
        <taxon>Orthonectida</taxon>
        <taxon>Rhopaluridae</taxon>
        <taxon>Intoshia</taxon>
    </lineage>
</organism>
<evidence type="ECO:0000256" key="3">
    <source>
        <dbReference type="RuleBase" id="RU366020"/>
    </source>
</evidence>
<feature type="non-terminal residue" evidence="6">
    <location>
        <position position="1"/>
    </location>
</feature>
<dbReference type="EC" id="3.1.3.16" evidence="3"/>
<feature type="domain" description="RRM" evidence="4">
    <location>
        <begin position="49"/>
        <end position="123"/>
    </location>
</feature>
<dbReference type="AlphaFoldDB" id="A0A177ASH4"/>
<comment type="catalytic activity">
    <reaction evidence="3">
        <text>O-phospho-L-threonyl-[protein] + H2O = L-threonyl-[protein] + phosphate</text>
        <dbReference type="Rhea" id="RHEA:47004"/>
        <dbReference type="Rhea" id="RHEA-COMP:11060"/>
        <dbReference type="Rhea" id="RHEA-COMP:11605"/>
        <dbReference type="ChEBI" id="CHEBI:15377"/>
        <dbReference type="ChEBI" id="CHEBI:30013"/>
        <dbReference type="ChEBI" id="CHEBI:43474"/>
        <dbReference type="ChEBI" id="CHEBI:61977"/>
        <dbReference type="EC" id="3.1.3.16"/>
    </reaction>
</comment>
<dbReference type="GO" id="GO:0004722">
    <property type="term" value="F:protein serine/threonine phosphatase activity"/>
    <property type="evidence" value="ECO:0007669"/>
    <property type="project" value="UniProtKB-EC"/>
</dbReference>
<evidence type="ECO:0000313" key="7">
    <source>
        <dbReference type="Proteomes" id="UP000078046"/>
    </source>
</evidence>
<keyword evidence="7" id="KW-1185">Reference proteome</keyword>
<dbReference type="GO" id="GO:0003723">
    <property type="term" value="F:RNA binding"/>
    <property type="evidence" value="ECO:0007669"/>
    <property type="project" value="UniProtKB-UniRule"/>
</dbReference>
<keyword evidence="3" id="KW-0460">Magnesium</keyword>
<dbReference type="PROSITE" id="PS50102">
    <property type="entry name" value="RRM"/>
    <property type="match status" value="1"/>
</dbReference>
<keyword evidence="3" id="KW-0464">Manganese</keyword>
<dbReference type="InterPro" id="IPR001932">
    <property type="entry name" value="PPM-type_phosphatase-like_dom"/>
</dbReference>
<proteinExistence type="inferred from homology"/>
<dbReference type="GO" id="GO:0005739">
    <property type="term" value="C:mitochondrion"/>
    <property type="evidence" value="ECO:0007669"/>
    <property type="project" value="TreeGrafter"/>
</dbReference>
<dbReference type="Pfam" id="PF00076">
    <property type="entry name" value="RRM_1"/>
    <property type="match status" value="1"/>
</dbReference>
<dbReference type="GO" id="GO:0046872">
    <property type="term" value="F:metal ion binding"/>
    <property type="evidence" value="ECO:0007669"/>
    <property type="project" value="UniProtKB-UniRule"/>
</dbReference>
<reference evidence="6 7" key="1">
    <citation type="submission" date="2016-04" db="EMBL/GenBank/DDBJ databases">
        <title>The genome of Intoshia linei affirms orthonectids as highly simplified spiralians.</title>
        <authorList>
            <person name="Mikhailov K.V."/>
            <person name="Slusarev G.S."/>
            <person name="Nikitin M.A."/>
            <person name="Logacheva M.D."/>
            <person name="Penin A."/>
            <person name="Aleoshin V."/>
            <person name="Panchin Y.V."/>
        </authorList>
    </citation>
    <scope>NUCLEOTIDE SEQUENCE [LARGE SCALE GENOMIC DNA]</scope>
    <source>
        <strain evidence="6">Intl2013</strain>
        <tissue evidence="6">Whole animal</tissue>
    </source>
</reference>
<evidence type="ECO:0000256" key="1">
    <source>
        <dbReference type="ARBA" id="ARBA00006702"/>
    </source>
</evidence>
<dbReference type="EMBL" id="LWCA01001516">
    <property type="protein sequence ID" value="OAF64967.1"/>
    <property type="molecule type" value="Genomic_DNA"/>
</dbReference>
<dbReference type="SMART" id="SM00360">
    <property type="entry name" value="RRM"/>
    <property type="match status" value="1"/>
</dbReference>
<keyword evidence="3" id="KW-0904">Protein phosphatase</keyword>
<protein>
    <recommendedName>
        <fullName evidence="3">Protein phosphatase</fullName>
        <ecNumber evidence="3">3.1.3.16</ecNumber>
    </recommendedName>
</protein>
<dbReference type="SUPFAM" id="SSF54928">
    <property type="entry name" value="RNA-binding domain, RBD"/>
    <property type="match status" value="1"/>
</dbReference>
<dbReference type="PROSITE" id="PS51746">
    <property type="entry name" value="PPM_2"/>
    <property type="match status" value="1"/>
</dbReference>
<dbReference type="Gene3D" id="3.30.70.330">
    <property type="match status" value="1"/>
</dbReference>
<gene>
    <name evidence="6" type="ORF">A3Q56_07321</name>
</gene>
<name>A0A177ASH4_9BILA</name>
<dbReference type="PANTHER" id="PTHR12320:SF1">
    <property type="entry name" value="PROTEIN PHOSPHATASE PTC7 HOMOLOG"/>
    <property type="match status" value="1"/>
</dbReference>
<dbReference type="SMART" id="SM00331">
    <property type="entry name" value="PP2C_SIG"/>
    <property type="match status" value="1"/>
</dbReference>
<dbReference type="InterPro" id="IPR036457">
    <property type="entry name" value="PPM-type-like_dom_sf"/>
</dbReference>
<evidence type="ECO:0000259" key="5">
    <source>
        <dbReference type="PROSITE" id="PS51746"/>
    </source>
</evidence>
<comment type="cofactor">
    <cofactor evidence="3">
        <name>Mg(2+)</name>
        <dbReference type="ChEBI" id="CHEBI:18420"/>
    </cofactor>
</comment>
<comment type="caution">
    <text evidence="6">The sequence shown here is derived from an EMBL/GenBank/DDBJ whole genome shotgun (WGS) entry which is preliminary data.</text>
</comment>
<evidence type="ECO:0000313" key="6">
    <source>
        <dbReference type="EMBL" id="OAF64967.1"/>
    </source>
</evidence>
<sequence length="563" mass="64796">IDNDLCHSHIEDILSKQEFLEHYILRLAPYSPMLNPIEKVWSVIKSEITTLFIRNLNENTQEFEIKELFEKKLDDKNVISRIRKMKHYAFVHFKYRNTASIIMEQFQGYILDGNKIEIQWSKPSNQEYTQLPLPNMLFYVNYFSYLSRNCLRALLYGNINGISNKKTPNKKIKRNLTHSTNYSMKSTSKPQNQCIIKGECYVKPTSLQICLNWNFSIYPSRESHVDKFDISLCKSHILVRNMKQHNKYFYDTNHEMIHLNSFKTTSYFDNNYVTKVYPSLYNQKPTSRFFSTAVNPNLRLCTVSSAISKYKYCVPSHLGEDCHFFSSSQHSDVIGVADGVGGWKDFGINPAIYPTALMESCHYFVSKEQFNPYDPLQLLKSAYSHVNSLEDTIVGSCTACIVVVTDGILMASNVGDSGYFVIRDGKIIQRSKEQQYRFNTPYQLSKPPMKAVKMISNTPTDADNYKLGIELNDIILIATDGLFDNMFNIEILENLKSLNTNSTHLMQHMQDVVNNIVKKAHSNAFDSEWMSPFAETAHQHGISMKGGKPDDITVVLSKVILKK</sequence>
<accession>A0A177ASH4</accession>